<evidence type="ECO:0000313" key="2">
    <source>
        <dbReference type="Proteomes" id="UP000654075"/>
    </source>
</evidence>
<keyword evidence="2" id="KW-1185">Reference proteome</keyword>
<protein>
    <submittedName>
        <fullName evidence="1">Uncharacterized protein</fullName>
    </submittedName>
</protein>
<proteinExistence type="predicted"/>
<evidence type="ECO:0000313" key="1">
    <source>
        <dbReference type="EMBL" id="CAE8600034.1"/>
    </source>
</evidence>
<sequence>MAATKPQLLLPSDAVPIRSLPQALAEQTPVNAASTHWRTVVSPSAPEQRQANCWRRARTSSDFLASPASMSVAGSPMSEVMTPAGVAMTSWRHHVCPSAPLRIEAGSPMSDVMTPAGVAMTSWRHHVCPNAPQRHEVLLSSPLASPAGSLAGTYSFPPTPVHCLWPSSTSGTPMHGSGQSTPVMLFAPEPRRAFGRVHALSLDSSL</sequence>
<dbReference type="AlphaFoldDB" id="A0A813EFZ7"/>
<comment type="caution">
    <text evidence="1">The sequence shown here is derived from an EMBL/GenBank/DDBJ whole genome shotgun (WGS) entry which is preliminary data.</text>
</comment>
<dbReference type="EMBL" id="CAJNNV010011720">
    <property type="protein sequence ID" value="CAE8600034.1"/>
    <property type="molecule type" value="Genomic_DNA"/>
</dbReference>
<name>A0A813EFZ7_POLGL</name>
<dbReference type="Proteomes" id="UP000654075">
    <property type="component" value="Unassembled WGS sequence"/>
</dbReference>
<gene>
    <name evidence="1" type="ORF">PGLA1383_LOCUS18372</name>
</gene>
<feature type="non-terminal residue" evidence="1">
    <location>
        <position position="206"/>
    </location>
</feature>
<reference evidence="1" key="1">
    <citation type="submission" date="2021-02" db="EMBL/GenBank/DDBJ databases">
        <authorList>
            <person name="Dougan E. K."/>
            <person name="Rhodes N."/>
            <person name="Thang M."/>
            <person name="Chan C."/>
        </authorList>
    </citation>
    <scope>NUCLEOTIDE SEQUENCE</scope>
</reference>
<accession>A0A813EFZ7</accession>
<organism evidence="1 2">
    <name type="scientific">Polarella glacialis</name>
    <name type="common">Dinoflagellate</name>
    <dbReference type="NCBI Taxonomy" id="89957"/>
    <lineage>
        <taxon>Eukaryota</taxon>
        <taxon>Sar</taxon>
        <taxon>Alveolata</taxon>
        <taxon>Dinophyceae</taxon>
        <taxon>Suessiales</taxon>
        <taxon>Suessiaceae</taxon>
        <taxon>Polarella</taxon>
    </lineage>
</organism>